<feature type="compositionally biased region" description="Basic and acidic residues" evidence="1">
    <location>
        <begin position="1"/>
        <end position="12"/>
    </location>
</feature>
<dbReference type="AlphaFoldDB" id="A0A7J0EWU2"/>
<accession>A0A7J0EWU2</accession>
<feature type="region of interest" description="Disordered" evidence="1">
    <location>
        <begin position="1"/>
        <end position="32"/>
    </location>
</feature>
<evidence type="ECO:0000313" key="3">
    <source>
        <dbReference type="Proteomes" id="UP000585474"/>
    </source>
</evidence>
<reference evidence="2 3" key="1">
    <citation type="submission" date="2019-07" db="EMBL/GenBank/DDBJ databases">
        <title>De Novo Assembly of kiwifruit Actinidia rufa.</title>
        <authorList>
            <person name="Sugita-Konishi S."/>
            <person name="Sato K."/>
            <person name="Mori E."/>
            <person name="Abe Y."/>
            <person name="Kisaki G."/>
            <person name="Hamano K."/>
            <person name="Suezawa K."/>
            <person name="Otani M."/>
            <person name="Fukuda T."/>
            <person name="Manabe T."/>
            <person name="Gomi K."/>
            <person name="Tabuchi M."/>
            <person name="Akimitsu K."/>
            <person name="Kataoka I."/>
        </authorList>
    </citation>
    <scope>NUCLEOTIDE SEQUENCE [LARGE SCALE GENOMIC DNA]</scope>
    <source>
        <strain evidence="3">cv. Fuchu</strain>
    </source>
</reference>
<dbReference type="EMBL" id="BJWL01000007">
    <property type="protein sequence ID" value="GFY90429.1"/>
    <property type="molecule type" value="Genomic_DNA"/>
</dbReference>
<name>A0A7J0EWU2_9ERIC</name>
<feature type="region of interest" description="Disordered" evidence="1">
    <location>
        <begin position="45"/>
        <end position="79"/>
    </location>
</feature>
<comment type="caution">
    <text evidence="2">The sequence shown here is derived from an EMBL/GenBank/DDBJ whole genome shotgun (WGS) entry which is preliminary data.</text>
</comment>
<sequence>MPETMKMIEKNLSESLTDPGQVQEAQGSDYMEQTKTNSELQKVAFHAHRTRSSLNLEGRVIKSKPRTNTPAPNSRSEGR</sequence>
<gene>
    <name evidence="2" type="ORF">Acr_07g0006260</name>
</gene>
<protein>
    <submittedName>
        <fullName evidence="2">Uncharacterized protein</fullName>
    </submittedName>
</protein>
<feature type="compositionally biased region" description="Polar residues" evidence="1">
    <location>
        <begin position="66"/>
        <end position="79"/>
    </location>
</feature>
<evidence type="ECO:0000256" key="1">
    <source>
        <dbReference type="SAM" id="MobiDB-lite"/>
    </source>
</evidence>
<keyword evidence="3" id="KW-1185">Reference proteome</keyword>
<dbReference type="Proteomes" id="UP000585474">
    <property type="component" value="Unassembled WGS sequence"/>
</dbReference>
<organism evidence="2 3">
    <name type="scientific">Actinidia rufa</name>
    <dbReference type="NCBI Taxonomy" id="165716"/>
    <lineage>
        <taxon>Eukaryota</taxon>
        <taxon>Viridiplantae</taxon>
        <taxon>Streptophyta</taxon>
        <taxon>Embryophyta</taxon>
        <taxon>Tracheophyta</taxon>
        <taxon>Spermatophyta</taxon>
        <taxon>Magnoliopsida</taxon>
        <taxon>eudicotyledons</taxon>
        <taxon>Gunneridae</taxon>
        <taxon>Pentapetalae</taxon>
        <taxon>asterids</taxon>
        <taxon>Ericales</taxon>
        <taxon>Actinidiaceae</taxon>
        <taxon>Actinidia</taxon>
    </lineage>
</organism>
<feature type="compositionally biased region" description="Polar residues" evidence="1">
    <location>
        <begin position="13"/>
        <end position="32"/>
    </location>
</feature>
<evidence type="ECO:0000313" key="2">
    <source>
        <dbReference type="EMBL" id="GFY90429.1"/>
    </source>
</evidence>
<proteinExistence type="predicted"/>